<reference evidence="1" key="1">
    <citation type="journal article" date="2013" name="Int. J. Syst. Evol. Microbiol.">
        <title>Polycladomyces abyssicola gen. nov., sp. nov., a thermophilic filamentous bacterium isolated from hemipelagic sediment.</title>
        <authorList>
            <person name="Tsubouchi T."/>
            <person name="Shimane Y."/>
            <person name="Mori K."/>
            <person name="Usui K."/>
            <person name="Hiraki T."/>
            <person name="Tame A."/>
            <person name="Uematsu K."/>
            <person name="Maruyama T."/>
            <person name="Hatada Y."/>
        </authorList>
    </citation>
    <scope>NUCLEOTIDE SEQUENCE</scope>
    <source>
        <strain evidence="1">JIR-001</strain>
    </source>
</reference>
<protein>
    <recommendedName>
        <fullName evidence="3">Heat induced stress protein YflT</fullName>
    </recommendedName>
</protein>
<dbReference type="RefSeq" id="WP_212772922.1">
    <property type="nucleotide sequence ID" value="NZ_AP024601.1"/>
</dbReference>
<reference evidence="1" key="2">
    <citation type="journal article" date="2021" name="Microbiol. Resour. Announc.">
        <title>Complete Genome Sequence of Polycladomyces abyssicola JIR-001T, Isolated from Hemipelagic Sediment in Deep Seawater.</title>
        <authorList>
            <person name="Tsubouchi T."/>
            <person name="Kaneko Y."/>
        </authorList>
    </citation>
    <scope>NUCLEOTIDE SEQUENCE</scope>
    <source>
        <strain evidence="1">JIR-001</strain>
    </source>
</reference>
<sequence length="122" mass="13320">MKERGILAYFHTEEQAKKAADELKRHGVENVQVDRFSVFPSTEERDLDNPIAEPLSSLAQNVMDAYISSPDAGVLASAHPSASGMADGSGWQTDEDVLVTAVVEESRLEEMRALLESMGARL</sequence>
<accession>A0A8D5UH29</accession>
<evidence type="ECO:0008006" key="3">
    <source>
        <dbReference type="Google" id="ProtNLM"/>
    </source>
</evidence>
<gene>
    <name evidence="1" type="ORF">JIR001_23860</name>
</gene>
<dbReference type="Proteomes" id="UP000677436">
    <property type="component" value="Chromosome"/>
</dbReference>
<dbReference type="KEGG" id="pabs:JIR001_23860"/>
<organism evidence="1 2">
    <name type="scientific">Polycladomyces abyssicola</name>
    <dbReference type="NCBI Taxonomy" id="1125966"/>
    <lineage>
        <taxon>Bacteria</taxon>
        <taxon>Bacillati</taxon>
        <taxon>Bacillota</taxon>
        <taxon>Bacilli</taxon>
        <taxon>Bacillales</taxon>
        <taxon>Thermoactinomycetaceae</taxon>
        <taxon>Polycladomyces</taxon>
    </lineage>
</organism>
<name>A0A8D5UH29_9BACL</name>
<dbReference type="AlphaFoldDB" id="A0A8D5UH29"/>
<dbReference type="EMBL" id="AP024601">
    <property type="protein sequence ID" value="BCU82603.1"/>
    <property type="molecule type" value="Genomic_DNA"/>
</dbReference>
<evidence type="ECO:0000313" key="1">
    <source>
        <dbReference type="EMBL" id="BCU82603.1"/>
    </source>
</evidence>
<proteinExistence type="predicted"/>
<evidence type="ECO:0000313" key="2">
    <source>
        <dbReference type="Proteomes" id="UP000677436"/>
    </source>
</evidence>
<keyword evidence="2" id="KW-1185">Reference proteome</keyword>